<dbReference type="GO" id="GO:0000257">
    <property type="term" value="F:nitrilase activity"/>
    <property type="evidence" value="ECO:0007669"/>
    <property type="project" value="UniProtKB-ARBA"/>
</dbReference>
<dbReference type="EMBL" id="CP054139">
    <property type="protein sequence ID" value="QKJ31737.1"/>
    <property type="molecule type" value="Genomic_DNA"/>
</dbReference>
<keyword evidence="5" id="KW-1185">Reference proteome</keyword>
<proteinExistence type="predicted"/>
<dbReference type="KEGG" id="mmab:HQ865_18840"/>
<feature type="active site" description="Proton acceptor" evidence="2">
    <location>
        <position position="40"/>
    </location>
</feature>
<dbReference type="InterPro" id="IPR036526">
    <property type="entry name" value="C-N_Hydrolase_sf"/>
</dbReference>
<evidence type="ECO:0000259" key="3">
    <source>
        <dbReference type="PROSITE" id="PS50263"/>
    </source>
</evidence>
<dbReference type="InterPro" id="IPR050345">
    <property type="entry name" value="Aliph_Amidase/BUP"/>
</dbReference>
<evidence type="ECO:0000256" key="2">
    <source>
        <dbReference type="PROSITE-ProRule" id="PRU10139"/>
    </source>
</evidence>
<dbReference type="Proteomes" id="UP000505355">
    <property type="component" value="Chromosome"/>
</dbReference>
<dbReference type="CDD" id="cd07197">
    <property type="entry name" value="nitrilase"/>
    <property type="match status" value="1"/>
</dbReference>
<dbReference type="PANTHER" id="PTHR43674:SF2">
    <property type="entry name" value="BETA-UREIDOPROPIONASE"/>
    <property type="match status" value="1"/>
</dbReference>
<reference evidence="4 5" key="1">
    <citation type="submission" date="2020-05" db="EMBL/GenBank/DDBJ databases">
        <title>Mucilaginibacter mali sp. nov.</title>
        <authorList>
            <person name="Kim H.S."/>
            <person name="Lee K.C."/>
            <person name="Suh M.K."/>
            <person name="Kim J.-S."/>
            <person name="Han K.-I."/>
            <person name="Eom M.K."/>
            <person name="Shin Y.K."/>
            <person name="Lee J.-S."/>
        </authorList>
    </citation>
    <scope>NUCLEOTIDE SEQUENCE [LARGE SCALE GENOMIC DNA]</scope>
    <source>
        <strain evidence="4 5">G2-14</strain>
    </source>
</reference>
<sequence>MKIALASPPFPKSINDGLQWVQKLASEAADAGAKIICFPESYLPGYPAIEYIVEKHSEEQLQDALNKVCGIAAENSIAIVIPMDWYHGGKFLNVAQVVSAKGEVLGYQSKNQLDPTEDNIWEPGTDRHLFEVDGLKFGITICHEGFRYPESVRWAARNGAHMVFHPHLAGSDVQGNIPTAWGSIDNPYYEKAMIMRAAENTIYFASLNYAMKYPESATSLIGPDGKCIAHQPYTEIGVLVVDIELDKATGLLARRFKPGLYA</sequence>
<evidence type="ECO:0000313" key="4">
    <source>
        <dbReference type="EMBL" id="QKJ31737.1"/>
    </source>
</evidence>
<dbReference type="PROSITE" id="PS50263">
    <property type="entry name" value="CN_HYDROLASE"/>
    <property type="match status" value="1"/>
</dbReference>
<gene>
    <name evidence="4" type="ORF">HQ865_18840</name>
</gene>
<dbReference type="InterPro" id="IPR000132">
    <property type="entry name" value="Nitrilase/CN_hydratase_CS"/>
</dbReference>
<keyword evidence="1 4" id="KW-0378">Hydrolase</keyword>
<dbReference type="PROSITE" id="PS00920">
    <property type="entry name" value="NITRIL_CHT_1"/>
    <property type="match status" value="1"/>
</dbReference>
<feature type="domain" description="CN hydrolase" evidence="3">
    <location>
        <begin position="1"/>
        <end position="245"/>
    </location>
</feature>
<dbReference type="Gene3D" id="3.60.110.10">
    <property type="entry name" value="Carbon-nitrogen hydrolase"/>
    <property type="match status" value="1"/>
</dbReference>
<dbReference type="AlphaFoldDB" id="A0A7D4TYZ1"/>
<accession>A0A7D4TYZ1</accession>
<evidence type="ECO:0000256" key="1">
    <source>
        <dbReference type="ARBA" id="ARBA00022801"/>
    </source>
</evidence>
<protein>
    <submittedName>
        <fullName evidence="4">Carbon-nitrogen hydrolase family protein</fullName>
    </submittedName>
</protein>
<dbReference type="PANTHER" id="PTHR43674">
    <property type="entry name" value="NITRILASE C965.09-RELATED"/>
    <property type="match status" value="1"/>
</dbReference>
<name>A0A7D4TYZ1_9SPHI</name>
<organism evidence="4 5">
    <name type="scientific">Mucilaginibacter mali</name>
    <dbReference type="NCBI Taxonomy" id="2740462"/>
    <lineage>
        <taxon>Bacteria</taxon>
        <taxon>Pseudomonadati</taxon>
        <taxon>Bacteroidota</taxon>
        <taxon>Sphingobacteriia</taxon>
        <taxon>Sphingobacteriales</taxon>
        <taxon>Sphingobacteriaceae</taxon>
        <taxon>Mucilaginibacter</taxon>
    </lineage>
</organism>
<dbReference type="SUPFAM" id="SSF56317">
    <property type="entry name" value="Carbon-nitrogen hydrolase"/>
    <property type="match status" value="1"/>
</dbReference>
<evidence type="ECO:0000313" key="5">
    <source>
        <dbReference type="Proteomes" id="UP000505355"/>
    </source>
</evidence>
<dbReference type="Pfam" id="PF00795">
    <property type="entry name" value="CN_hydrolase"/>
    <property type="match status" value="1"/>
</dbReference>
<dbReference type="GO" id="GO:0016811">
    <property type="term" value="F:hydrolase activity, acting on carbon-nitrogen (but not peptide) bonds, in linear amides"/>
    <property type="evidence" value="ECO:0007669"/>
    <property type="project" value="UniProtKB-ARBA"/>
</dbReference>
<dbReference type="RefSeq" id="WP_173416396.1">
    <property type="nucleotide sequence ID" value="NZ_CP054139.1"/>
</dbReference>
<dbReference type="InterPro" id="IPR003010">
    <property type="entry name" value="C-N_Hydrolase"/>
</dbReference>